<evidence type="ECO:0000313" key="3">
    <source>
        <dbReference type="Proteomes" id="UP000289546"/>
    </source>
</evidence>
<dbReference type="AlphaFoldDB" id="A0A4Q0S2H3"/>
<name>A0A4Q0S2H3_9BRAD</name>
<dbReference type="EMBL" id="LBJQ01000086">
    <property type="protein sequence ID" value="RXH25460.1"/>
    <property type="molecule type" value="Genomic_DNA"/>
</dbReference>
<evidence type="ECO:0000313" key="2">
    <source>
        <dbReference type="EMBL" id="RXH25460.1"/>
    </source>
</evidence>
<dbReference type="OrthoDB" id="8252777at2"/>
<gene>
    <name evidence="2" type="ORF">XH99_25730</name>
</gene>
<protein>
    <submittedName>
        <fullName evidence="2">Uncharacterized protein</fullName>
    </submittedName>
</protein>
<sequence>MCGVGHDVVSVGLKLGSRAKALTIDAEDALVAALKIKLENPEALVTYVRKSNRRGDRRHPHEALRSKKTG</sequence>
<accession>A0A4Q0S2H3</accession>
<proteinExistence type="predicted"/>
<feature type="compositionally biased region" description="Basic and acidic residues" evidence="1">
    <location>
        <begin position="59"/>
        <end position="70"/>
    </location>
</feature>
<feature type="region of interest" description="Disordered" evidence="1">
    <location>
        <begin position="49"/>
        <end position="70"/>
    </location>
</feature>
<evidence type="ECO:0000256" key="1">
    <source>
        <dbReference type="SAM" id="MobiDB-lite"/>
    </source>
</evidence>
<keyword evidence="3" id="KW-1185">Reference proteome</keyword>
<organism evidence="2 3">
    <name type="scientific">Bradyrhizobium nanningense</name>
    <dbReference type="NCBI Taxonomy" id="1325118"/>
    <lineage>
        <taxon>Bacteria</taxon>
        <taxon>Pseudomonadati</taxon>
        <taxon>Pseudomonadota</taxon>
        <taxon>Alphaproteobacteria</taxon>
        <taxon>Hyphomicrobiales</taxon>
        <taxon>Nitrobacteraceae</taxon>
        <taxon>Bradyrhizobium</taxon>
    </lineage>
</organism>
<comment type="caution">
    <text evidence="2">The sequence shown here is derived from an EMBL/GenBank/DDBJ whole genome shotgun (WGS) entry which is preliminary data.</text>
</comment>
<dbReference type="Proteomes" id="UP000289546">
    <property type="component" value="Unassembled WGS sequence"/>
</dbReference>
<reference evidence="2 3" key="1">
    <citation type="submission" date="2015-04" db="EMBL/GenBank/DDBJ databases">
        <title>Comparative genomics of rhizobia nodulating Arachis hypogaea in China.</title>
        <authorList>
            <person name="Li Y."/>
        </authorList>
    </citation>
    <scope>NUCLEOTIDE SEQUENCE [LARGE SCALE GENOMIC DNA]</scope>
    <source>
        <strain evidence="2 3">CCBAU 51757</strain>
    </source>
</reference>